<dbReference type="Proteomes" id="UP001556367">
    <property type="component" value="Unassembled WGS sequence"/>
</dbReference>
<accession>A0ABR3J7Z8</accession>
<organism evidence="4 5">
    <name type="scientific">Hohenbuehelia grisea</name>
    <dbReference type="NCBI Taxonomy" id="104357"/>
    <lineage>
        <taxon>Eukaryota</taxon>
        <taxon>Fungi</taxon>
        <taxon>Dikarya</taxon>
        <taxon>Basidiomycota</taxon>
        <taxon>Agaricomycotina</taxon>
        <taxon>Agaricomycetes</taxon>
        <taxon>Agaricomycetidae</taxon>
        <taxon>Agaricales</taxon>
        <taxon>Pleurotineae</taxon>
        <taxon>Pleurotaceae</taxon>
        <taxon>Hohenbuehelia</taxon>
    </lineage>
</organism>
<dbReference type="InterPro" id="IPR002528">
    <property type="entry name" value="MATE_fam"/>
</dbReference>
<keyword evidence="3" id="KW-0472">Membrane</keyword>
<sequence>MKRPTSPLFKSVYDATYIDHNGSSITPAWQAVPPGETPSKSSLLSGSNGSIVRLPVTERAASVHLSPTERTPLASRASTHTISVLPLYNGRSAGGNISKQPEEISARVRSVTSLAISNVGTVRTAAANPQGFAMEFLERWFKQPAENFARAWLIRLLAILLQISNKILTTCKLHSVDLDINAFEQCGWDVETYSEQRLIFRSTLSQGDRVPLRDTLPSQADQRQADLRSLLLEFLILIQKSVATFLILVQEHTLLMAPVVALGRLSTTALAASTIATMIVSVTGYSVVRGIISALDAFLGSPPSIHPGYNQVSSEDVENLDDSLPSAFTASSFDTLCGVPDSPLSGMTAASPSTHHTQFSDQVDSQQAIETEQRATQMWCFRAALLTSVVLPPIISLWINARPLLIILRQDEEVAKLAAVFLQVAALGLPAFAFNTLMRKYLICIGLENIQSRVLTFITPINMLLNYLLVGGPKETDLGFVGAPMAIAISYNCIALITIFFYLVSSRRVPTVLQSPSDNVSHPLSKPTQASWDRGSSTAAFRDCGRSLMLALIEFFQGIGKLTKAAIAGVAKSASECWSKDATAFVASLIKKLLDRGDTSQARQVAFVSLIVTVVSVIFLSNVILVLGTSISHVFTSDTLVIELAIASLHIIAVYQAFHGASAWVDGTLCAFGKKVRQLLDLHLAAMY</sequence>
<keyword evidence="3" id="KW-1133">Transmembrane helix</keyword>
<dbReference type="EMBL" id="JASNQZ010000011">
    <property type="protein sequence ID" value="KAL0951783.1"/>
    <property type="molecule type" value="Genomic_DNA"/>
</dbReference>
<protein>
    <submittedName>
        <fullName evidence="4">Uncharacterized protein</fullName>
    </submittedName>
</protein>
<reference evidence="5" key="1">
    <citation type="submission" date="2024-06" db="EMBL/GenBank/DDBJ databases">
        <title>Multi-omics analyses provide insights into the biosynthesis of the anticancer antibiotic pleurotin in Hohenbuehelia grisea.</title>
        <authorList>
            <person name="Weaver J.A."/>
            <person name="Alberti F."/>
        </authorList>
    </citation>
    <scope>NUCLEOTIDE SEQUENCE [LARGE SCALE GENOMIC DNA]</scope>
    <source>
        <strain evidence="5">T-177</strain>
    </source>
</reference>
<feature type="transmembrane region" description="Helical" evidence="3">
    <location>
        <begin position="419"/>
        <end position="438"/>
    </location>
</feature>
<comment type="caution">
    <text evidence="4">The sequence shown here is derived from an EMBL/GenBank/DDBJ whole genome shotgun (WGS) entry which is preliminary data.</text>
</comment>
<feature type="transmembrane region" description="Helical" evidence="3">
    <location>
        <begin position="640"/>
        <end position="658"/>
    </location>
</feature>
<feature type="transmembrane region" description="Helical" evidence="3">
    <location>
        <begin position="269"/>
        <end position="288"/>
    </location>
</feature>
<proteinExistence type="inferred from homology"/>
<evidence type="ECO:0000256" key="2">
    <source>
        <dbReference type="SAM" id="MobiDB-lite"/>
    </source>
</evidence>
<feature type="region of interest" description="Disordered" evidence="2">
    <location>
        <begin position="26"/>
        <end position="47"/>
    </location>
</feature>
<evidence type="ECO:0000313" key="5">
    <source>
        <dbReference type="Proteomes" id="UP001556367"/>
    </source>
</evidence>
<feature type="transmembrane region" description="Helical" evidence="3">
    <location>
        <begin position="481"/>
        <end position="504"/>
    </location>
</feature>
<keyword evidence="5" id="KW-1185">Reference proteome</keyword>
<evidence type="ECO:0000313" key="4">
    <source>
        <dbReference type="EMBL" id="KAL0951783.1"/>
    </source>
</evidence>
<feature type="transmembrane region" description="Helical" evidence="3">
    <location>
        <begin position="605"/>
        <end position="628"/>
    </location>
</feature>
<dbReference type="PANTHER" id="PTHR11206">
    <property type="entry name" value="MULTIDRUG RESISTANCE PROTEIN"/>
    <property type="match status" value="1"/>
</dbReference>
<name>A0ABR3J7Z8_9AGAR</name>
<evidence type="ECO:0000256" key="3">
    <source>
        <dbReference type="SAM" id="Phobius"/>
    </source>
</evidence>
<evidence type="ECO:0000256" key="1">
    <source>
        <dbReference type="ARBA" id="ARBA00010199"/>
    </source>
</evidence>
<feature type="transmembrane region" description="Helical" evidence="3">
    <location>
        <begin position="450"/>
        <end position="469"/>
    </location>
</feature>
<dbReference type="Pfam" id="PF01554">
    <property type="entry name" value="MatE"/>
    <property type="match status" value="1"/>
</dbReference>
<gene>
    <name evidence="4" type="ORF">HGRIS_008454</name>
</gene>
<feature type="transmembrane region" description="Helical" evidence="3">
    <location>
        <begin position="379"/>
        <end position="399"/>
    </location>
</feature>
<comment type="similarity">
    <text evidence="1">Belongs to the multi antimicrobial extrusion (MATE) (TC 2.A.66.1) family.</text>
</comment>
<keyword evidence="3" id="KW-0812">Transmembrane</keyword>